<dbReference type="EMBL" id="VSSQ01040586">
    <property type="protein sequence ID" value="MPM93874.1"/>
    <property type="molecule type" value="Genomic_DNA"/>
</dbReference>
<accession>A0A645DWG9</accession>
<feature type="compositionally biased region" description="Basic residues" evidence="1">
    <location>
        <begin position="45"/>
        <end position="59"/>
    </location>
</feature>
<feature type="region of interest" description="Disordered" evidence="1">
    <location>
        <begin position="118"/>
        <end position="176"/>
    </location>
</feature>
<proteinExistence type="predicted"/>
<feature type="region of interest" description="Disordered" evidence="1">
    <location>
        <begin position="1"/>
        <end position="96"/>
    </location>
</feature>
<gene>
    <name evidence="2" type="ORF">SDC9_141016</name>
</gene>
<organism evidence="2">
    <name type="scientific">bioreactor metagenome</name>
    <dbReference type="NCBI Taxonomy" id="1076179"/>
    <lineage>
        <taxon>unclassified sequences</taxon>
        <taxon>metagenomes</taxon>
        <taxon>ecological metagenomes</taxon>
    </lineage>
</organism>
<comment type="caution">
    <text evidence="2">The sequence shown here is derived from an EMBL/GenBank/DDBJ whole genome shotgun (WGS) entry which is preliminary data.</text>
</comment>
<evidence type="ECO:0000256" key="1">
    <source>
        <dbReference type="SAM" id="MobiDB-lite"/>
    </source>
</evidence>
<feature type="compositionally biased region" description="Gly residues" evidence="1">
    <location>
        <begin position="166"/>
        <end position="176"/>
    </location>
</feature>
<feature type="compositionally biased region" description="Basic and acidic residues" evidence="1">
    <location>
        <begin position="80"/>
        <end position="95"/>
    </location>
</feature>
<dbReference type="AlphaFoldDB" id="A0A645DWG9"/>
<sequence>MAPAAGQDVPDRHGTGPHHRRPGTEELPGQRQAVPRVDREDPHQARRSAGRRRKVRRVVRLPARSPAGFRLHPGRRQGHSRADGPERRRSDRFDGYRLGTAGAVGQEQDPVRLLQAAVRPGDQSAHRRHPGRHCDFLRHLSRRAGPSAQARPPWPEKPSAVPSHPDGGGAGDDQGA</sequence>
<reference evidence="2" key="1">
    <citation type="submission" date="2019-08" db="EMBL/GenBank/DDBJ databases">
        <authorList>
            <person name="Kucharzyk K."/>
            <person name="Murdoch R.W."/>
            <person name="Higgins S."/>
            <person name="Loffler F."/>
        </authorList>
    </citation>
    <scope>NUCLEOTIDE SEQUENCE</scope>
</reference>
<protein>
    <submittedName>
        <fullName evidence="2">Uncharacterized protein</fullName>
    </submittedName>
</protein>
<name>A0A645DWG9_9ZZZZ</name>
<evidence type="ECO:0000313" key="2">
    <source>
        <dbReference type="EMBL" id="MPM93874.1"/>
    </source>
</evidence>